<dbReference type="GO" id="GO:0046872">
    <property type="term" value="F:metal ion binding"/>
    <property type="evidence" value="ECO:0007669"/>
    <property type="project" value="UniProtKB-KW"/>
</dbReference>
<dbReference type="InterPro" id="IPR020583">
    <property type="entry name" value="Inositol_monoP_metal-BS"/>
</dbReference>
<evidence type="ECO:0000256" key="4">
    <source>
        <dbReference type="ARBA" id="ARBA00022723"/>
    </source>
</evidence>
<evidence type="ECO:0000256" key="6">
    <source>
        <dbReference type="ARBA" id="ARBA00022842"/>
    </source>
</evidence>
<keyword evidence="4 10" id="KW-0479">Metal-binding</keyword>
<evidence type="ECO:0000256" key="7">
    <source>
        <dbReference type="ARBA" id="ARBA00044466"/>
    </source>
</evidence>
<dbReference type="Proteomes" id="UP000004671">
    <property type="component" value="Chromosome"/>
</dbReference>
<dbReference type="InterPro" id="IPR020550">
    <property type="entry name" value="Inositol_monophosphatase_CS"/>
</dbReference>
<dbReference type="InterPro" id="IPR000760">
    <property type="entry name" value="Inositol_monophosphatase-like"/>
</dbReference>
<dbReference type="GO" id="GO:0008441">
    <property type="term" value="F:3'(2'),5'-bisphosphate nucleotidase activity"/>
    <property type="evidence" value="ECO:0007669"/>
    <property type="project" value="UniProtKB-EC"/>
</dbReference>
<accession>H1XWG7</accession>
<evidence type="ECO:0000256" key="9">
    <source>
        <dbReference type="ARBA" id="ARBA00044484"/>
    </source>
</evidence>
<dbReference type="PANTHER" id="PTHR43200">
    <property type="entry name" value="PHOSPHATASE"/>
    <property type="match status" value="1"/>
</dbReference>
<dbReference type="SUPFAM" id="SSF56655">
    <property type="entry name" value="Carbohydrate phosphatase"/>
    <property type="match status" value="1"/>
</dbReference>
<feature type="binding site" evidence="10">
    <location>
        <position position="116"/>
    </location>
    <ligand>
        <name>Mg(2+)</name>
        <dbReference type="ChEBI" id="CHEBI:18420"/>
        <label>1</label>
        <note>catalytic</note>
    </ligand>
</feature>
<dbReference type="CDD" id="cd01517">
    <property type="entry name" value="PAP_phosphatase"/>
    <property type="match status" value="1"/>
</dbReference>
<dbReference type="NCBIfam" id="TIGR01330">
    <property type="entry name" value="bisphos_HAL2"/>
    <property type="match status" value="1"/>
</dbReference>
<dbReference type="Gene3D" id="3.40.190.80">
    <property type="match status" value="1"/>
</dbReference>
<feature type="binding site" evidence="10">
    <location>
        <position position="118"/>
    </location>
    <ligand>
        <name>Mg(2+)</name>
        <dbReference type="ChEBI" id="CHEBI:18420"/>
        <label>1</label>
        <note>catalytic</note>
    </ligand>
</feature>
<dbReference type="PaxDb" id="880073-Calab_1121"/>
<dbReference type="KEGG" id="caby:Cabys_4010"/>
<dbReference type="RefSeq" id="WP_006927780.1">
    <property type="nucleotide sequence ID" value="NZ_CM001402.1"/>
</dbReference>
<dbReference type="STRING" id="880073.Cabys_4010"/>
<dbReference type="PROSITE" id="PS00630">
    <property type="entry name" value="IMP_2"/>
    <property type="match status" value="1"/>
</dbReference>
<comment type="catalytic activity">
    <reaction evidence="8">
        <text>adenosine 3',5'-bisphosphate + H2O = AMP + phosphate</text>
        <dbReference type="Rhea" id="RHEA:10040"/>
        <dbReference type="ChEBI" id="CHEBI:15377"/>
        <dbReference type="ChEBI" id="CHEBI:43474"/>
        <dbReference type="ChEBI" id="CHEBI:58343"/>
        <dbReference type="ChEBI" id="CHEBI:456215"/>
        <dbReference type="EC" id="3.1.3.7"/>
    </reaction>
    <physiologicalReaction direction="left-to-right" evidence="8">
        <dbReference type="Rhea" id="RHEA:10041"/>
    </physiologicalReaction>
</comment>
<comment type="cofactor">
    <cofactor evidence="1 10">
        <name>Mg(2+)</name>
        <dbReference type="ChEBI" id="CHEBI:18420"/>
    </cofactor>
</comment>
<dbReference type="EMBL" id="CP018099">
    <property type="protein sequence ID" value="APF20755.1"/>
    <property type="molecule type" value="Genomic_DNA"/>
</dbReference>
<evidence type="ECO:0000313" key="12">
    <source>
        <dbReference type="EMBL" id="EHO40749.1"/>
    </source>
</evidence>
<dbReference type="GO" id="GO:0046854">
    <property type="term" value="P:phosphatidylinositol phosphate biosynthetic process"/>
    <property type="evidence" value="ECO:0007669"/>
    <property type="project" value="InterPro"/>
</dbReference>
<dbReference type="Proteomes" id="UP000183868">
    <property type="component" value="Chromosome"/>
</dbReference>
<dbReference type="Pfam" id="PF00459">
    <property type="entry name" value="Inositol_P"/>
    <property type="match status" value="1"/>
</dbReference>
<evidence type="ECO:0000256" key="5">
    <source>
        <dbReference type="ARBA" id="ARBA00022801"/>
    </source>
</evidence>
<evidence type="ECO:0000313" key="14">
    <source>
        <dbReference type="Proteomes" id="UP000183868"/>
    </source>
</evidence>
<dbReference type="InterPro" id="IPR006239">
    <property type="entry name" value="DPNP"/>
</dbReference>
<comment type="catalytic activity">
    <reaction evidence="9">
        <text>3'-phosphoadenylyl sulfate + H2O = adenosine 5'-phosphosulfate + phosphate</text>
        <dbReference type="Rhea" id="RHEA:77639"/>
        <dbReference type="ChEBI" id="CHEBI:15377"/>
        <dbReference type="ChEBI" id="CHEBI:43474"/>
        <dbReference type="ChEBI" id="CHEBI:58243"/>
        <dbReference type="ChEBI" id="CHEBI:58339"/>
        <dbReference type="EC" id="3.1.3.7"/>
    </reaction>
    <physiologicalReaction direction="left-to-right" evidence="9">
        <dbReference type="Rhea" id="RHEA:77640"/>
    </physiologicalReaction>
</comment>
<keyword evidence="6 10" id="KW-0460">Magnesium</keyword>
<dbReference type="PANTHER" id="PTHR43200:SF6">
    <property type="entry name" value="3'(2'),5'-BISPHOSPHATE NUCLEOTIDASE"/>
    <property type="match status" value="1"/>
</dbReference>
<dbReference type="OrthoDB" id="9772456at2"/>
<keyword evidence="5" id="KW-0378">Hydrolase</keyword>
<evidence type="ECO:0000256" key="10">
    <source>
        <dbReference type="PIRSR" id="PIRSR600760-2"/>
    </source>
</evidence>
<gene>
    <name evidence="11" type="ORF">Cabys_4010</name>
    <name evidence="12" type="ORF">Calab_1121</name>
</gene>
<dbReference type="InterPro" id="IPR051090">
    <property type="entry name" value="Inositol_monoP_superfamily"/>
</dbReference>
<name>H1XWG7_CALAY</name>
<dbReference type="HOGENOM" id="CLU_033446_2_1_0"/>
<dbReference type="AlphaFoldDB" id="H1XWG7"/>
<feature type="binding site" evidence="10">
    <location>
        <position position="67"/>
    </location>
    <ligand>
        <name>Mg(2+)</name>
        <dbReference type="ChEBI" id="CHEBI:18420"/>
        <label>1</label>
        <note>catalytic</note>
    </ligand>
</feature>
<dbReference type="FunCoup" id="H1XWG7">
    <property type="interactions" value="152"/>
</dbReference>
<dbReference type="Gene3D" id="3.30.540.10">
    <property type="entry name" value="Fructose-1,6-Bisphosphatase, subunit A, domain 1"/>
    <property type="match status" value="1"/>
</dbReference>
<evidence type="ECO:0000313" key="11">
    <source>
        <dbReference type="EMBL" id="APF20755.1"/>
    </source>
</evidence>
<dbReference type="PROSITE" id="PS00629">
    <property type="entry name" value="IMP_1"/>
    <property type="match status" value="1"/>
</dbReference>
<dbReference type="EMBL" id="CM001402">
    <property type="protein sequence ID" value="EHO40749.1"/>
    <property type="molecule type" value="Genomic_DNA"/>
</dbReference>
<evidence type="ECO:0000256" key="8">
    <source>
        <dbReference type="ARBA" id="ARBA00044479"/>
    </source>
</evidence>
<dbReference type="EC" id="3.1.3.7" evidence="3"/>
<protein>
    <recommendedName>
        <fullName evidence="3">3'(2'),5'-bisphosphate nucleotidase</fullName>
        <ecNumber evidence="3">3.1.3.7</ecNumber>
    </recommendedName>
</protein>
<proteinExistence type="inferred from homology"/>
<evidence type="ECO:0000256" key="3">
    <source>
        <dbReference type="ARBA" id="ARBA00012633"/>
    </source>
</evidence>
<dbReference type="InParanoid" id="H1XWG7"/>
<dbReference type="PRINTS" id="PR00377">
    <property type="entry name" value="IMPHPHTASES"/>
</dbReference>
<reference evidence="12 13" key="1">
    <citation type="submission" date="2011-09" db="EMBL/GenBank/DDBJ databases">
        <title>The permanent draft genome of Caldithrix abyssi DSM 13497.</title>
        <authorList>
            <consortium name="US DOE Joint Genome Institute (JGI-PGF)"/>
            <person name="Lucas S."/>
            <person name="Han J."/>
            <person name="Lapidus A."/>
            <person name="Bruce D."/>
            <person name="Goodwin L."/>
            <person name="Pitluck S."/>
            <person name="Peters L."/>
            <person name="Kyrpides N."/>
            <person name="Mavromatis K."/>
            <person name="Ivanova N."/>
            <person name="Mikhailova N."/>
            <person name="Chertkov O."/>
            <person name="Detter J.C."/>
            <person name="Tapia R."/>
            <person name="Han C."/>
            <person name="Land M."/>
            <person name="Hauser L."/>
            <person name="Markowitz V."/>
            <person name="Cheng J.-F."/>
            <person name="Hugenholtz P."/>
            <person name="Woyke T."/>
            <person name="Wu D."/>
            <person name="Spring S."/>
            <person name="Brambilla E."/>
            <person name="Klenk H.-P."/>
            <person name="Eisen J.A."/>
        </authorList>
    </citation>
    <scope>NUCLEOTIDE SEQUENCE [LARGE SCALE GENOMIC DNA]</scope>
    <source>
        <strain evidence="12 13">DSM 13497</strain>
    </source>
</reference>
<dbReference type="eggNOG" id="COG1218">
    <property type="taxonomic scope" value="Bacteria"/>
</dbReference>
<evidence type="ECO:0000256" key="1">
    <source>
        <dbReference type="ARBA" id="ARBA00001946"/>
    </source>
</evidence>
<evidence type="ECO:0000313" key="13">
    <source>
        <dbReference type="Proteomes" id="UP000004671"/>
    </source>
</evidence>
<comment type="similarity">
    <text evidence="2">Belongs to the inositol monophosphatase superfamily.</text>
</comment>
<evidence type="ECO:0000256" key="2">
    <source>
        <dbReference type="ARBA" id="ARBA00009759"/>
    </source>
</evidence>
<dbReference type="GO" id="GO:0000103">
    <property type="term" value="P:sulfate assimilation"/>
    <property type="evidence" value="ECO:0007669"/>
    <property type="project" value="TreeGrafter"/>
</dbReference>
<organism evidence="12 13">
    <name type="scientific">Caldithrix abyssi DSM 13497</name>
    <dbReference type="NCBI Taxonomy" id="880073"/>
    <lineage>
        <taxon>Bacteria</taxon>
        <taxon>Pseudomonadati</taxon>
        <taxon>Calditrichota</taxon>
        <taxon>Calditrichia</taxon>
        <taxon>Calditrichales</taxon>
        <taxon>Calditrichaceae</taxon>
        <taxon>Caldithrix</taxon>
    </lineage>
</organism>
<reference evidence="11 14" key="2">
    <citation type="submission" date="2016-11" db="EMBL/GenBank/DDBJ databases">
        <title>Genomic analysis of Caldithrix abyssi and proposal of a novel bacterial phylum Caldithrichaeota.</title>
        <authorList>
            <person name="Kublanov I."/>
            <person name="Sigalova O."/>
            <person name="Gavrilov S."/>
            <person name="Lebedinsky A."/>
            <person name="Ivanova N."/>
            <person name="Daum C."/>
            <person name="Reddy T."/>
            <person name="Klenk H.P."/>
            <person name="Goker M."/>
            <person name="Reva O."/>
            <person name="Miroshnichenko M."/>
            <person name="Kyprides N."/>
            <person name="Woyke T."/>
            <person name="Gelfand M."/>
        </authorList>
    </citation>
    <scope>NUCLEOTIDE SEQUENCE [LARGE SCALE GENOMIC DNA]</scope>
    <source>
        <strain evidence="11 14">LF13</strain>
    </source>
</reference>
<feature type="binding site" evidence="10">
    <location>
        <position position="262"/>
    </location>
    <ligand>
        <name>Mg(2+)</name>
        <dbReference type="ChEBI" id="CHEBI:18420"/>
        <label>1</label>
        <note>catalytic</note>
    </ligand>
</feature>
<keyword evidence="13" id="KW-1185">Reference proteome</keyword>
<comment type="catalytic activity">
    <reaction evidence="7">
        <text>adenosine 2',5'-bisphosphate + H2O = AMP + phosphate</text>
        <dbReference type="Rhea" id="RHEA:77643"/>
        <dbReference type="ChEBI" id="CHEBI:15377"/>
        <dbReference type="ChEBI" id="CHEBI:43474"/>
        <dbReference type="ChEBI" id="CHEBI:194156"/>
        <dbReference type="ChEBI" id="CHEBI:456215"/>
        <dbReference type="EC" id="3.1.3.7"/>
    </reaction>
    <physiologicalReaction direction="left-to-right" evidence="7">
        <dbReference type="Rhea" id="RHEA:77644"/>
    </physiologicalReaction>
</comment>
<feature type="binding site" evidence="10">
    <location>
        <position position="119"/>
    </location>
    <ligand>
        <name>Mg(2+)</name>
        <dbReference type="ChEBI" id="CHEBI:18420"/>
        <label>1</label>
        <note>catalytic</note>
    </ligand>
</feature>
<sequence length="317" mass="34801">MKTYLTIALQAVEQAAKICQQVQAQLVEEDSLTKKDRSPVTVADFASQAIICKRLKEAFPEIDIVGEEDAQSLRQDENREVLNKIGQFLPDWSVDQILDSIDLGNGEPGALFWTLDPIDGTKGFLRKDQYAIALALLKDGQPVLGVLGCPNLPFNGQADRGTLMYAIKGEGAFTLPLGGGEAKQVHVSDNDPEDVVRFLESVEAGHANHSLQGRLMAHFGDRAKAVRFDSQVKYAVLARADADVYLRLPNSEKPDYREKIWDHAAGALIVQEAGGTVTDMFGKPLEFNHGKKLMANRGLVVTNGKLHQKIIELLNRG</sequence>